<dbReference type="VEuPathDB" id="VectorBase:GAUT030057"/>
<evidence type="ECO:0000313" key="2">
    <source>
        <dbReference type="Proteomes" id="UP000078200"/>
    </source>
</evidence>
<keyword evidence="2" id="KW-1185">Reference proteome</keyword>
<sequence>MISSFVVINITIALCCAVELSYKVFGVWCLVFGVLMQCSQPTTTAYFFSRSMQSYGFCMTSTWKTRLYQMQITNTAVIMSVQFIKYMRLLTLKPTGKCKPLQIVRVFQAVAKKKLELSAPTSHRTLVNVASSSPAMLFRFKEEREKLLDPKCIKRCFNSVKPSIGKLANATKAELSQFTKSLVGFDNALHTPHYMPGDINTATTTTSTTTTTTTTATATTSATTTTTTTATTTITTQQLLQSRQKIYSRVNSTYLSILNSAHRNQNDKHNKHRTAQ</sequence>
<proteinExistence type="predicted"/>
<organism evidence="1 2">
    <name type="scientific">Glossina austeni</name>
    <name type="common">Savannah tsetse fly</name>
    <dbReference type="NCBI Taxonomy" id="7395"/>
    <lineage>
        <taxon>Eukaryota</taxon>
        <taxon>Metazoa</taxon>
        <taxon>Ecdysozoa</taxon>
        <taxon>Arthropoda</taxon>
        <taxon>Hexapoda</taxon>
        <taxon>Insecta</taxon>
        <taxon>Pterygota</taxon>
        <taxon>Neoptera</taxon>
        <taxon>Endopterygota</taxon>
        <taxon>Diptera</taxon>
        <taxon>Brachycera</taxon>
        <taxon>Muscomorpha</taxon>
        <taxon>Hippoboscoidea</taxon>
        <taxon>Glossinidae</taxon>
        <taxon>Glossina</taxon>
    </lineage>
</organism>
<reference evidence="1" key="1">
    <citation type="submission" date="2020-05" db="UniProtKB">
        <authorList>
            <consortium name="EnsemblMetazoa"/>
        </authorList>
    </citation>
    <scope>IDENTIFICATION</scope>
    <source>
        <strain evidence="1">TTRI</strain>
    </source>
</reference>
<name>A0A1A9V9D8_GLOAU</name>
<dbReference type="AlphaFoldDB" id="A0A1A9V9D8"/>
<accession>A0A1A9V9D8</accession>
<protein>
    <submittedName>
        <fullName evidence="1">Uncharacterized protein</fullName>
    </submittedName>
</protein>
<dbReference type="Proteomes" id="UP000078200">
    <property type="component" value="Unassembled WGS sequence"/>
</dbReference>
<dbReference type="EnsemblMetazoa" id="GAUT030057-RA">
    <property type="protein sequence ID" value="GAUT030057-PA"/>
    <property type="gene ID" value="GAUT030057"/>
</dbReference>
<evidence type="ECO:0000313" key="1">
    <source>
        <dbReference type="EnsemblMetazoa" id="GAUT030057-PA"/>
    </source>
</evidence>